<name>A0A1H8F267_9RHOB</name>
<dbReference type="InterPro" id="IPR002625">
    <property type="entry name" value="Smr_dom"/>
</dbReference>
<dbReference type="OrthoDB" id="7165597at2"/>
<dbReference type="Proteomes" id="UP000199372">
    <property type="component" value="Unassembled WGS sequence"/>
</dbReference>
<accession>A0A1H8F267</accession>
<dbReference type="InterPro" id="IPR036063">
    <property type="entry name" value="Smr_dom_sf"/>
</dbReference>
<dbReference type="PANTHER" id="PTHR35562:SF2">
    <property type="entry name" value="DNA ENDONUCLEASE SMRA-RELATED"/>
    <property type="match status" value="1"/>
</dbReference>
<dbReference type="PANTHER" id="PTHR35562">
    <property type="entry name" value="DNA ENDONUCLEASE SMRA-RELATED"/>
    <property type="match status" value="1"/>
</dbReference>
<evidence type="ECO:0000313" key="4">
    <source>
        <dbReference type="Proteomes" id="UP000199372"/>
    </source>
</evidence>
<evidence type="ECO:0000313" key="3">
    <source>
        <dbReference type="EMBL" id="SEN25098.1"/>
    </source>
</evidence>
<dbReference type="Gene3D" id="3.30.1370.110">
    <property type="match status" value="1"/>
</dbReference>
<dbReference type="Pfam" id="PF01713">
    <property type="entry name" value="Smr"/>
    <property type="match status" value="1"/>
</dbReference>
<protein>
    <submittedName>
        <fullName evidence="3">DNA-nicking endonuclease, Smr domain</fullName>
    </submittedName>
</protein>
<organism evidence="3 4">
    <name type="scientific">Palleronia pelagia</name>
    <dbReference type="NCBI Taxonomy" id="387096"/>
    <lineage>
        <taxon>Bacteria</taxon>
        <taxon>Pseudomonadati</taxon>
        <taxon>Pseudomonadota</taxon>
        <taxon>Alphaproteobacteria</taxon>
        <taxon>Rhodobacterales</taxon>
        <taxon>Roseobacteraceae</taxon>
        <taxon>Palleronia</taxon>
    </lineage>
</organism>
<keyword evidence="3" id="KW-0255">Endonuclease</keyword>
<keyword evidence="4" id="KW-1185">Reference proteome</keyword>
<gene>
    <name evidence="3" type="ORF">SAMN04488011_103165</name>
</gene>
<dbReference type="EMBL" id="FOCM01000003">
    <property type="protein sequence ID" value="SEN25098.1"/>
    <property type="molecule type" value="Genomic_DNA"/>
</dbReference>
<dbReference type="SMART" id="SM00463">
    <property type="entry name" value="SMR"/>
    <property type="match status" value="1"/>
</dbReference>
<evidence type="ECO:0000259" key="2">
    <source>
        <dbReference type="PROSITE" id="PS50828"/>
    </source>
</evidence>
<feature type="domain" description="Smr" evidence="2">
    <location>
        <begin position="111"/>
        <end position="201"/>
    </location>
</feature>
<dbReference type="AlphaFoldDB" id="A0A1H8F267"/>
<dbReference type="GO" id="GO:0004519">
    <property type="term" value="F:endonuclease activity"/>
    <property type="evidence" value="ECO:0007669"/>
    <property type="project" value="UniProtKB-KW"/>
</dbReference>
<keyword evidence="3" id="KW-0378">Hydrolase</keyword>
<keyword evidence="3" id="KW-0540">Nuclease</keyword>
<proteinExistence type="predicted"/>
<dbReference type="RefSeq" id="WP_091844981.1">
    <property type="nucleotide sequence ID" value="NZ_FOCM01000003.1"/>
</dbReference>
<sequence>MSRRKEPRRLRPDEEALWQQVARQTAPMHPDRRSERPAQPATPPRAGTAKAPARPHTDLSGFRIGGAAPQTAARHDLHPGLSDQLRAQPVRMDAKAFGRMKRGKLRVEARIDLHGLTLAEAHPRLNGFILDAHAAGKRLVLVITGKGRDRDTDGPMPMRRGALRHQVPQWLGQGALRNAVLQVTEAHRAHGGSGAFYVYLRRPGK</sequence>
<reference evidence="4" key="1">
    <citation type="submission" date="2016-10" db="EMBL/GenBank/DDBJ databases">
        <authorList>
            <person name="Varghese N."/>
            <person name="Submissions S."/>
        </authorList>
    </citation>
    <scope>NUCLEOTIDE SEQUENCE [LARGE SCALE GENOMIC DNA]</scope>
    <source>
        <strain evidence="4">DSM 26893</strain>
    </source>
</reference>
<dbReference type="SUPFAM" id="SSF160443">
    <property type="entry name" value="SMR domain-like"/>
    <property type="match status" value="1"/>
</dbReference>
<evidence type="ECO:0000256" key="1">
    <source>
        <dbReference type="SAM" id="MobiDB-lite"/>
    </source>
</evidence>
<feature type="region of interest" description="Disordered" evidence="1">
    <location>
        <begin position="1"/>
        <end position="64"/>
    </location>
</feature>
<dbReference type="PROSITE" id="PS50828">
    <property type="entry name" value="SMR"/>
    <property type="match status" value="1"/>
</dbReference>